<evidence type="ECO:0000256" key="3">
    <source>
        <dbReference type="ARBA" id="ARBA00022448"/>
    </source>
</evidence>
<dbReference type="NCBIfam" id="TIGR01068">
    <property type="entry name" value="thioredoxin"/>
    <property type="match status" value="1"/>
</dbReference>
<dbReference type="SUPFAM" id="SSF52833">
    <property type="entry name" value="Thioredoxin-like"/>
    <property type="match status" value="1"/>
</dbReference>
<comment type="caution">
    <text evidence="12">The sequence shown here is derived from an EMBL/GenBank/DDBJ whole genome shotgun (WGS) entry which is preliminary data.</text>
</comment>
<proteinExistence type="inferred from homology"/>
<keyword evidence="5 10" id="KW-1015">Disulfide bond</keyword>
<evidence type="ECO:0000256" key="4">
    <source>
        <dbReference type="ARBA" id="ARBA00022982"/>
    </source>
</evidence>
<evidence type="ECO:0000256" key="6">
    <source>
        <dbReference type="ARBA" id="ARBA00023284"/>
    </source>
</evidence>
<dbReference type="InterPro" id="IPR005746">
    <property type="entry name" value="Thioredoxin"/>
</dbReference>
<keyword evidence="3" id="KW-0813">Transport</keyword>
<dbReference type="GO" id="GO:0045454">
    <property type="term" value="P:cell redox homeostasis"/>
    <property type="evidence" value="ECO:0007669"/>
    <property type="project" value="TreeGrafter"/>
</dbReference>
<dbReference type="CDD" id="cd02947">
    <property type="entry name" value="TRX_family"/>
    <property type="match status" value="1"/>
</dbReference>
<evidence type="ECO:0000313" key="13">
    <source>
        <dbReference type="Proteomes" id="UP000263273"/>
    </source>
</evidence>
<keyword evidence="4" id="KW-0249">Electron transport</keyword>
<feature type="domain" description="Thioredoxin" evidence="11">
    <location>
        <begin position="1"/>
        <end position="108"/>
    </location>
</feature>
<feature type="active site" description="Nucleophile" evidence="9">
    <location>
        <position position="32"/>
    </location>
</feature>
<feature type="site" description="Deprotonates C-terminal active site Cys" evidence="9">
    <location>
        <position position="26"/>
    </location>
</feature>
<gene>
    <name evidence="12" type="primary">trxA</name>
    <name evidence="12" type="ORF">DDZ44_02875</name>
</gene>
<evidence type="ECO:0000256" key="7">
    <source>
        <dbReference type="NCBIfam" id="TIGR01068"/>
    </source>
</evidence>
<protein>
    <recommendedName>
        <fullName evidence="2 7">Thioredoxin</fullName>
    </recommendedName>
</protein>
<evidence type="ECO:0000313" key="12">
    <source>
        <dbReference type="EMBL" id="HBK52868.1"/>
    </source>
</evidence>
<dbReference type="STRING" id="378794.GCA_001570625_01654"/>
<dbReference type="PRINTS" id="PR00421">
    <property type="entry name" value="THIOREDOXIN"/>
</dbReference>
<accession>A0A354YU27</accession>
<dbReference type="PANTHER" id="PTHR45663">
    <property type="entry name" value="GEO12009P1"/>
    <property type="match status" value="1"/>
</dbReference>
<dbReference type="EMBL" id="DNZF01000060">
    <property type="protein sequence ID" value="HBK52868.1"/>
    <property type="molecule type" value="Genomic_DNA"/>
</dbReference>
<feature type="site" description="Contributes to redox potential value" evidence="9">
    <location>
        <position position="33"/>
    </location>
</feature>
<feature type="disulfide bond" description="Redox-active" evidence="10">
    <location>
        <begin position="32"/>
        <end position="35"/>
    </location>
</feature>
<dbReference type="PROSITE" id="PS51352">
    <property type="entry name" value="THIOREDOXIN_2"/>
    <property type="match status" value="1"/>
</dbReference>
<dbReference type="InterPro" id="IPR017937">
    <property type="entry name" value="Thioredoxin_CS"/>
</dbReference>
<dbReference type="PANTHER" id="PTHR45663:SF11">
    <property type="entry name" value="GEO12009P1"/>
    <property type="match status" value="1"/>
</dbReference>
<feature type="site" description="Contributes to redox potential value" evidence="9">
    <location>
        <position position="34"/>
    </location>
</feature>
<dbReference type="AlphaFoldDB" id="A0A354YU27"/>
<name>A0A354YU27_9FIRM</name>
<evidence type="ECO:0000256" key="9">
    <source>
        <dbReference type="PIRSR" id="PIRSR000077-1"/>
    </source>
</evidence>
<dbReference type="PIRSF" id="PIRSF000077">
    <property type="entry name" value="Thioredoxin"/>
    <property type="match status" value="1"/>
</dbReference>
<feature type="active site" description="Nucleophile" evidence="9">
    <location>
        <position position="35"/>
    </location>
</feature>
<evidence type="ECO:0000256" key="10">
    <source>
        <dbReference type="PIRSR" id="PIRSR000077-4"/>
    </source>
</evidence>
<reference evidence="12 13" key="1">
    <citation type="journal article" date="2018" name="Nat. Biotechnol.">
        <title>A standardized bacterial taxonomy based on genome phylogeny substantially revises the tree of life.</title>
        <authorList>
            <person name="Parks D.H."/>
            <person name="Chuvochina M."/>
            <person name="Waite D.W."/>
            <person name="Rinke C."/>
            <person name="Skarshewski A."/>
            <person name="Chaumeil P.A."/>
            <person name="Hugenholtz P."/>
        </authorList>
    </citation>
    <scope>NUCLEOTIDE SEQUENCE [LARGE SCALE GENOMIC DNA]</scope>
    <source>
        <strain evidence="12">UBA10948</strain>
    </source>
</reference>
<dbReference type="Gene3D" id="3.40.30.10">
    <property type="entry name" value="Glutaredoxin"/>
    <property type="match status" value="1"/>
</dbReference>
<dbReference type="GO" id="GO:0005829">
    <property type="term" value="C:cytosol"/>
    <property type="evidence" value="ECO:0007669"/>
    <property type="project" value="TreeGrafter"/>
</dbReference>
<dbReference type="FunFam" id="3.40.30.10:FF:000001">
    <property type="entry name" value="Thioredoxin"/>
    <property type="match status" value="1"/>
</dbReference>
<evidence type="ECO:0000259" key="11">
    <source>
        <dbReference type="PROSITE" id="PS51352"/>
    </source>
</evidence>
<evidence type="ECO:0000256" key="5">
    <source>
        <dbReference type="ARBA" id="ARBA00023157"/>
    </source>
</evidence>
<evidence type="ECO:0000256" key="2">
    <source>
        <dbReference type="ARBA" id="ARBA00020570"/>
    </source>
</evidence>
<dbReference type="Proteomes" id="UP000263273">
    <property type="component" value="Unassembled WGS sequence"/>
</dbReference>
<keyword evidence="6 10" id="KW-0676">Redox-active center</keyword>
<dbReference type="RefSeq" id="WP_061214131.1">
    <property type="nucleotide sequence ID" value="NZ_DCDX01000090.1"/>
</dbReference>
<evidence type="ECO:0000256" key="8">
    <source>
        <dbReference type="PIRNR" id="PIRNR000077"/>
    </source>
</evidence>
<dbReference type="PROSITE" id="PS00194">
    <property type="entry name" value="THIOREDOXIN_1"/>
    <property type="match status" value="1"/>
</dbReference>
<dbReference type="InterPro" id="IPR013766">
    <property type="entry name" value="Thioredoxin_domain"/>
</dbReference>
<sequence>MADIKVFNQDNWDKEVMQSDLPVLVDFWAPWCGPCKMVGPVVESLAAENAGKINIGKVNVDENQDLAARFGIRGIPTLAFFRGGSEVKRIVGAQNKAQLQKAIDEVSGS</sequence>
<dbReference type="InterPro" id="IPR036249">
    <property type="entry name" value="Thioredoxin-like_sf"/>
</dbReference>
<dbReference type="GO" id="GO:0015035">
    <property type="term" value="F:protein-disulfide reductase activity"/>
    <property type="evidence" value="ECO:0007669"/>
    <property type="project" value="UniProtKB-UniRule"/>
</dbReference>
<evidence type="ECO:0000256" key="1">
    <source>
        <dbReference type="ARBA" id="ARBA00008987"/>
    </source>
</evidence>
<dbReference type="Pfam" id="PF00085">
    <property type="entry name" value="Thioredoxin"/>
    <property type="match status" value="1"/>
</dbReference>
<comment type="similarity">
    <text evidence="1 8">Belongs to the thioredoxin family.</text>
</comment>
<organism evidence="12 13">
    <name type="scientific">Syntrophomonas wolfei</name>
    <dbReference type="NCBI Taxonomy" id="863"/>
    <lineage>
        <taxon>Bacteria</taxon>
        <taxon>Bacillati</taxon>
        <taxon>Bacillota</taxon>
        <taxon>Clostridia</taxon>
        <taxon>Eubacteriales</taxon>
        <taxon>Syntrophomonadaceae</taxon>
        <taxon>Syntrophomonas</taxon>
    </lineage>
</organism>